<reference evidence="2 3" key="1">
    <citation type="journal article" date="2015" name="Genome Announc.">
        <title>Complete Genome Sequence of Spiroplasma kunkelii Strain CR2-3x, Causal Agent of Corn Stunt Disease in Zea mays L.</title>
        <authorList>
            <person name="Davis R.E."/>
            <person name="Shao J."/>
            <person name="Dally E.L."/>
            <person name="Zhao Y."/>
            <person name="Gasparich G.E."/>
            <person name="Gaynor B.J."/>
            <person name="Athey J.C."/>
            <person name="Harrison N.A."/>
            <person name="Donofrio N."/>
        </authorList>
    </citation>
    <scope>NUCLEOTIDE SEQUENCE [LARGE SCALE GENOMIC DNA]</scope>
    <source>
        <strain evidence="2 3">CR2-3x</strain>
    </source>
</reference>
<protein>
    <recommendedName>
        <fullName evidence="4">Transmembrane protein</fullName>
    </recommendedName>
</protein>
<dbReference type="NCBIfam" id="NF045846">
    <property type="entry name" value="MSC0882_dom"/>
    <property type="match status" value="1"/>
</dbReference>
<dbReference type="EMBL" id="CP010899">
    <property type="protein sequence ID" value="ALA97968.1"/>
    <property type="molecule type" value="Genomic_DNA"/>
</dbReference>
<evidence type="ECO:0000313" key="3">
    <source>
        <dbReference type="Proteomes" id="UP000062963"/>
    </source>
</evidence>
<dbReference type="PATRIC" id="fig|273035.7.peg.1337"/>
<feature type="transmembrane region" description="Helical" evidence="1">
    <location>
        <begin position="356"/>
        <end position="378"/>
    </location>
</feature>
<feature type="transmembrane region" description="Helical" evidence="1">
    <location>
        <begin position="500"/>
        <end position="524"/>
    </location>
</feature>
<dbReference type="InterPro" id="IPR059214">
    <property type="entry name" value="MSC_0882-like"/>
</dbReference>
<gene>
    <name evidence="2" type="ORF">SKUN_001082</name>
</gene>
<dbReference type="AlphaFoldDB" id="A0A0K2JHQ8"/>
<name>A0A0K2JHQ8_SPIKU</name>
<keyword evidence="1" id="KW-1133">Transmembrane helix</keyword>
<feature type="transmembrane region" description="Helical" evidence="1">
    <location>
        <begin position="398"/>
        <end position="417"/>
    </location>
</feature>
<feature type="transmembrane region" description="Helical" evidence="1">
    <location>
        <begin position="457"/>
        <end position="480"/>
    </location>
</feature>
<proteinExistence type="predicted"/>
<keyword evidence="1" id="KW-0472">Membrane</keyword>
<organism evidence="2 3">
    <name type="scientific">Spiroplasma kunkelii CR2-3x</name>
    <dbReference type="NCBI Taxonomy" id="273035"/>
    <lineage>
        <taxon>Bacteria</taxon>
        <taxon>Bacillati</taxon>
        <taxon>Mycoplasmatota</taxon>
        <taxon>Mollicutes</taxon>
        <taxon>Entomoplasmatales</taxon>
        <taxon>Spiroplasmataceae</taxon>
        <taxon>Spiroplasma</taxon>
    </lineage>
</organism>
<evidence type="ECO:0000256" key="1">
    <source>
        <dbReference type="SAM" id="Phobius"/>
    </source>
</evidence>
<dbReference type="Proteomes" id="UP000062963">
    <property type="component" value="Chromosome"/>
</dbReference>
<evidence type="ECO:0008006" key="4">
    <source>
        <dbReference type="Google" id="ProtNLM"/>
    </source>
</evidence>
<sequence>MIKTSSFFFNTMLIQCYSHLGQVKQSMGFFNKVKSFMVKDKQHEQPPMQSANRFGDNFNPELRNQNNVDFNKNQLYPTNGMPKNHLSSNQYFRPNEVYKKNQLNNMEMLYQNNNTIRPARMNLSNQYNYYANNNDRQYPEEDREVMNVNASQMSPGYVEPYYNHDAAQNYSRLVHQQILPRRIQQHVTSSNYDQYWSGQQNQGRYYNAEFMGYQNYRDGYVNDDNMHANQYSPPYQSRVASPYHQSQVNEQFNLSELAYDSKGAYRGANSAQYFDNNQMMTNSMPAPPSYYQKGHFTPSAQFDPPALTNSRENNRYAYQPQLSEKQRCRRFNKEYANRLIPLEIAREIRSEKVRTLIMIIIGFLGTMLTSLFIALYFISHQQELETIMGIKAKYIPHPFLTITFLLISLGLLFAGIFDLSRVRIETNSYLFNLIRGNHTIPHFLIDNYKKMIIRSIVLNWLAFPTYFFGGIILGILYGFQQHSGEEFRFGFWSWGIVDDLTAAITITIIILIVTLGVHIANIVLTKKRKANIIGYYGYEIVHPEELAALKKKTNRICLVIFIIFLIILTLVISIPWLIARRRKRNCDALLGRWFNRN</sequence>
<keyword evidence="3" id="KW-1185">Reference proteome</keyword>
<evidence type="ECO:0000313" key="2">
    <source>
        <dbReference type="EMBL" id="ALA97968.1"/>
    </source>
</evidence>
<feature type="transmembrane region" description="Helical" evidence="1">
    <location>
        <begin position="556"/>
        <end position="578"/>
    </location>
</feature>
<dbReference type="KEGG" id="skn:SKUN_001082"/>
<keyword evidence="1" id="KW-0812">Transmembrane</keyword>
<accession>A0A0K2JHQ8</accession>